<dbReference type="EMBL" id="CM037618">
    <property type="protein sequence ID" value="KAH8001032.1"/>
    <property type="molecule type" value="Genomic_DNA"/>
</dbReference>
<proteinExistence type="predicted"/>
<organism evidence="1 2">
    <name type="scientific">Sphaerodactylus townsendi</name>
    <dbReference type="NCBI Taxonomy" id="933632"/>
    <lineage>
        <taxon>Eukaryota</taxon>
        <taxon>Metazoa</taxon>
        <taxon>Chordata</taxon>
        <taxon>Craniata</taxon>
        <taxon>Vertebrata</taxon>
        <taxon>Euteleostomi</taxon>
        <taxon>Lepidosauria</taxon>
        <taxon>Squamata</taxon>
        <taxon>Bifurcata</taxon>
        <taxon>Gekkota</taxon>
        <taxon>Sphaerodactylidae</taxon>
        <taxon>Sphaerodactylus</taxon>
    </lineage>
</organism>
<reference evidence="1" key="1">
    <citation type="submission" date="2021-08" db="EMBL/GenBank/DDBJ databases">
        <title>The first chromosome-level gecko genome reveals the dynamic sex chromosomes of Neotropical dwarf geckos (Sphaerodactylidae: Sphaerodactylus).</title>
        <authorList>
            <person name="Pinto B.J."/>
            <person name="Keating S.E."/>
            <person name="Gamble T."/>
        </authorList>
    </citation>
    <scope>NUCLEOTIDE SEQUENCE</scope>
    <source>
        <strain evidence="1">TG3544</strain>
    </source>
</reference>
<dbReference type="Proteomes" id="UP000827872">
    <property type="component" value="Linkage Group LG05"/>
</dbReference>
<name>A0ACB8F7C1_9SAUR</name>
<gene>
    <name evidence="1" type="ORF">K3G42_030395</name>
</gene>
<accession>A0ACB8F7C1</accession>
<sequence length="70" mass="8322">MLVLPPAPPPEWLAVSHHGRCRSWHKEEQKTQELDSPVTSREREAKVRMDFVPQQSDLRKNWWWTSRATS</sequence>
<protein>
    <submittedName>
        <fullName evidence="1">Uncharacterized protein</fullName>
    </submittedName>
</protein>
<evidence type="ECO:0000313" key="1">
    <source>
        <dbReference type="EMBL" id="KAH8001032.1"/>
    </source>
</evidence>
<keyword evidence="2" id="KW-1185">Reference proteome</keyword>
<evidence type="ECO:0000313" key="2">
    <source>
        <dbReference type="Proteomes" id="UP000827872"/>
    </source>
</evidence>
<comment type="caution">
    <text evidence="1">The sequence shown here is derived from an EMBL/GenBank/DDBJ whole genome shotgun (WGS) entry which is preliminary data.</text>
</comment>